<dbReference type="InterPro" id="IPR001789">
    <property type="entry name" value="Sig_transdc_resp-reg_receiver"/>
</dbReference>
<evidence type="ECO:0000256" key="1">
    <source>
        <dbReference type="ARBA" id="ARBA00022553"/>
    </source>
</evidence>
<dbReference type="PROSITE" id="PS50110">
    <property type="entry name" value="RESPONSE_REGULATORY"/>
    <property type="match status" value="4"/>
</dbReference>
<dbReference type="Pfam" id="PF00072">
    <property type="entry name" value="Response_reg"/>
    <property type="match status" value="2"/>
</dbReference>
<protein>
    <recommendedName>
        <fullName evidence="3">Response regulatory domain-containing protein</fullName>
    </recommendedName>
</protein>
<comment type="caution">
    <text evidence="2">Lacks conserved residue(s) required for the propagation of feature annotation.</text>
</comment>
<dbReference type="SUPFAM" id="SSF52172">
    <property type="entry name" value="CheY-like"/>
    <property type="match status" value="3"/>
</dbReference>
<evidence type="ECO:0000259" key="3">
    <source>
        <dbReference type="PROSITE" id="PS50110"/>
    </source>
</evidence>
<evidence type="ECO:0000313" key="4">
    <source>
        <dbReference type="EMBL" id="CAE2308391.1"/>
    </source>
</evidence>
<feature type="modified residue" description="4-aspartylphosphate" evidence="2">
    <location>
        <position position="381"/>
    </location>
</feature>
<dbReference type="CDD" id="cd17546">
    <property type="entry name" value="REC_hyHK_CKI1_RcsC-like"/>
    <property type="match status" value="2"/>
</dbReference>
<dbReference type="SMART" id="SM00448">
    <property type="entry name" value="REC"/>
    <property type="match status" value="3"/>
</dbReference>
<accession>A0A7S4KXC7</accession>
<organism evidence="4">
    <name type="scientific">Guillardia theta</name>
    <name type="common">Cryptophyte</name>
    <name type="synonym">Cryptomonas phi</name>
    <dbReference type="NCBI Taxonomy" id="55529"/>
    <lineage>
        <taxon>Eukaryota</taxon>
        <taxon>Cryptophyceae</taxon>
        <taxon>Pyrenomonadales</taxon>
        <taxon>Geminigeraceae</taxon>
        <taxon>Guillardia</taxon>
    </lineage>
</organism>
<dbReference type="EMBL" id="HBKN01025579">
    <property type="protein sequence ID" value="CAE2308391.1"/>
    <property type="molecule type" value="Transcribed_RNA"/>
</dbReference>
<keyword evidence="1 2" id="KW-0597">Phosphoprotein</keyword>
<dbReference type="AlphaFoldDB" id="A0A7S4KXC7"/>
<evidence type="ECO:0000256" key="2">
    <source>
        <dbReference type="PROSITE-ProRule" id="PRU00169"/>
    </source>
</evidence>
<feature type="domain" description="Response regulatory" evidence="3">
    <location>
        <begin position="622"/>
        <end position="739"/>
    </location>
</feature>
<sequence>MFQRRPDERPAYCITSGHVMNALLIAKNETLRNSVLRLLEALGVNVSAVESTAKLPNNLQQFQVVIICPAASNDEGLSLATSPDIVKNGDDLNSSRNFLNRVAQDYSSVRTILLCPLTQLSQASDCRKIANCSVVSRPVRLSTLCEVLSQEGSQEEFGMSSKSLSQREMDTIPEEPSELKLLIAISNDSQRMVAKAILTREMYKCTVVTKAEEFSGSIKQTKEGWNHDVVFLELSKGNDKLQPVLETLRRIREIENNCSISKKLFVVGVLSGKESNTNEEVPDGVDVCLNMPLERSSITEAMQGIMRQRRSASIDAAMCGKSSENGLHRQVRVLVVDDDYGQRAVLKAMLQKEGFDVEVAEDGDQAVKAVLRVPYDVVLMDGFMPNKTGWEATVDIRKEESKFPDKRRVVIIGVTGATSKDDETKCFESGMTDVISKPVKREALTAKIRQWTKDIGGGAPEVLNPSKPFSSPCPCNDPKVLILSKDRANRIVLKKILSNVQFKSECVESAENYMKLLDIGGIDCIFMESNADYEIFGLLQETRQLLDSGRKSKFPIFAITSESDESTFVSRGFTNIIRKPFDKASIVSLMEEYVTSPEQKENENLELAQVNQVANGKAKGANILIVEDHWANRRLLEAMLIKQGHTMEAVENGLEAVNITGSRKYDVILMDCNMPIMDGWQASSKIRQKEGPNQKTPIIAVTANAMKGDREKCLAAGMDDYISKPVDRKRLEELIFKWTTKASKS</sequence>
<gene>
    <name evidence="4" type="ORF">GTHE00462_LOCUS19905</name>
</gene>
<feature type="domain" description="Response regulatory" evidence="3">
    <location>
        <begin position="332"/>
        <end position="452"/>
    </location>
</feature>
<dbReference type="Gene3D" id="3.40.50.2300">
    <property type="match status" value="4"/>
</dbReference>
<reference evidence="4" key="1">
    <citation type="submission" date="2021-01" db="EMBL/GenBank/DDBJ databases">
        <authorList>
            <person name="Corre E."/>
            <person name="Pelletier E."/>
            <person name="Niang G."/>
            <person name="Scheremetjew M."/>
            <person name="Finn R."/>
            <person name="Kale V."/>
            <person name="Holt S."/>
            <person name="Cochrane G."/>
            <person name="Meng A."/>
            <person name="Brown T."/>
            <person name="Cohen L."/>
        </authorList>
    </citation>
    <scope>NUCLEOTIDE SEQUENCE</scope>
    <source>
        <strain evidence="4">CCMP 2712</strain>
    </source>
</reference>
<proteinExistence type="predicted"/>
<dbReference type="InterPro" id="IPR011006">
    <property type="entry name" value="CheY-like_superfamily"/>
</dbReference>
<dbReference type="PANTHER" id="PTHR45339">
    <property type="entry name" value="HYBRID SIGNAL TRANSDUCTION HISTIDINE KINASE J"/>
    <property type="match status" value="1"/>
</dbReference>
<dbReference type="PANTHER" id="PTHR45339:SF5">
    <property type="entry name" value="HISTIDINE KINASE"/>
    <property type="match status" value="1"/>
</dbReference>
<feature type="domain" description="Response regulatory" evidence="3">
    <location>
        <begin position="479"/>
        <end position="594"/>
    </location>
</feature>
<feature type="domain" description="Response regulatory" evidence="3">
    <location>
        <begin position="180"/>
        <end position="306"/>
    </location>
</feature>
<name>A0A7S4KXC7_GUITH</name>
<feature type="modified residue" description="4-aspartylphosphate" evidence="2">
    <location>
        <position position="671"/>
    </location>
</feature>
<dbReference type="GO" id="GO:0000160">
    <property type="term" value="P:phosphorelay signal transduction system"/>
    <property type="evidence" value="ECO:0007669"/>
    <property type="project" value="InterPro"/>
</dbReference>